<evidence type="ECO:0000313" key="4">
    <source>
        <dbReference type="Proteomes" id="UP000016930"/>
    </source>
</evidence>
<dbReference type="OrthoDB" id="2796195at2759"/>
<evidence type="ECO:0000259" key="2">
    <source>
        <dbReference type="Pfam" id="PF06985"/>
    </source>
</evidence>
<name>M2QKS8_CERS8</name>
<dbReference type="InterPro" id="IPR010730">
    <property type="entry name" value="HET"/>
</dbReference>
<feature type="domain" description="Heterokaryon incompatibility" evidence="2">
    <location>
        <begin position="57"/>
        <end position="147"/>
    </location>
</feature>
<feature type="non-terminal residue" evidence="3">
    <location>
        <position position="190"/>
    </location>
</feature>
<sequence length="190" mass="21113">MTESVILNLPLAALAGEVLDLTPDATACRYRLIDCEQLINHDSLRILELPEFPTRSYAAVSYVWRGNSSNNTQEAKDFGTFSVAGAEDGDPIGINVVRHICKASLVQGVGFAWLDRLCIIQTSQEDKGWQISQMFQIYKSCKTCIILPSGIRSLAHLEEETTWIHRGWTLQEAMAPPCAFVLFTWPHGSG</sequence>
<proteinExistence type="predicted"/>
<dbReference type="Pfam" id="PF06985">
    <property type="entry name" value="HET"/>
    <property type="match status" value="1"/>
</dbReference>
<dbReference type="EMBL" id="KB445809">
    <property type="protein sequence ID" value="EMD32745.1"/>
    <property type="molecule type" value="Genomic_DNA"/>
</dbReference>
<keyword evidence="4" id="KW-1185">Reference proteome</keyword>
<protein>
    <recommendedName>
        <fullName evidence="2">Heterokaryon incompatibility domain-containing protein</fullName>
    </recommendedName>
</protein>
<evidence type="ECO:0000256" key="1">
    <source>
        <dbReference type="SAM" id="SignalP"/>
    </source>
</evidence>
<dbReference type="PANTHER" id="PTHR33112">
    <property type="entry name" value="DOMAIN PROTEIN, PUTATIVE-RELATED"/>
    <property type="match status" value="1"/>
</dbReference>
<dbReference type="Proteomes" id="UP000016930">
    <property type="component" value="Unassembled WGS sequence"/>
</dbReference>
<dbReference type="HOGENOM" id="CLU_093700_0_0_1"/>
<keyword evidence="1" id="KW-0732">Signal</keyword>
<reference evidence="3 4" key="1">
    <citation type="journal article" date="2012" name="Proc. Natl. Acad. Sci. U.S.A.">
        <title>Comparative genomics of Ceriporiopsis subvermispora and Phanerochaete chrysosporium provide insight into selective ligninolysis.</title>
        <authorList>
            <person name="Fernandez-Fueyo E."/>
            <person name="Ruiz-Duenas F.J."/>
            <person name="Ferreira P."/>
            <person name="Floudas D."/>
            <person name="Hibbett D.S."/>
            <person name="Canessa P."/>
            <person name="Larrondo L.F."/>
            <person name="James T.Y."/>
            <person name="Seelenfreund D."/>
            <person name="Lobos S."/>
            <person name="Polanco R."/>
            <person name="Tello M."/>
            <person name="Honda Y."/>
            <person name="Watanabe T."/>
            <person name="Watanabe T."/>
            <person name="Ryu J.S."/>
            <person name="Kubicek C.P."/>
            <person name="Schmoll M."/>
            <person name="Gaskell J."/>
            <person name="Hammel K.E."/>
            <person name="St John F.J."/>
            <person name="Vanden Wymelenberg A."/>
            <person name="Sabat G."/>
            <person name="Splinter BonDurant S."/>
            <person name="Syed K."/>
            <person name="Yadav J.S."/>
            <person name="Doddapaneni H."/>
            <person name="Subramanian V."/>
            <person name="Lavin J.L."/>
            <person name="Oguiza J.A."/>
            <person name="Perez G."/>
            <person name="Pisabarro A.G."/>
            <person name="Ramirez L."/>
            <person name="Santoyo F."/>
            <person name="Master E."/>
            <person name="Coutinho P.M."/>
            <person name="Henrissat B."/>
            <person name="Lombard V."/>
            <person name="Magnuson J.K."/>
            <person name="Kuees U."/>
            <person name="Hori C."/>
            <person name="Igarashi K."/>
            <person name="Samejima M."/>
            <person name="Held B.W."/>
            <person name="Barry K.W."/>
            <person name="LaButti K.M."/>
            <person name="Lapidus A."/>
            <person name="Lindquist E.A."/>
            <person name="Lucas S.M."/>
            <person name="Riley R."/>
            <person name="Salamov A.A."/>
            <person name="Hoffmeister D."/>
            <person name="Schwenk D."/>
            <person name="Hadar Y."/>
            <person name="Yarden O."/>
            <person name="de Vries R.P."/>
            <person name="Wiebenga A."/>
            <person name="Stenlid J."/>
            <person name="Eastwood D."/>
            <person name="Grigoriev I.V."/>
            <person name="Berka R.M."/>
            <person name="Blanchette R.A."/>
            <person name="Kersten P."/>
            <person name="Martinez A.T."/>
            <person name="Vicuna R."/>
            <person name="Cullen D."/>
        </authorList>
    </citation>
    <scope>NUCLEOTIDE SEQUENCE [LARGE SCALE GENOMIC DNA]</scope>
    <source>
        <strain evidence="3 4">B</strain>
    </source>
</reference>
<feature type="chain" id="PRO_5012474954" description="Heterokaryon incompatibility domain-containing protein" evidence="1">
    <location>
        <begin position="16"/>
        <end position="190"/>
    </location>
</feature>
<dbReference type="STRING" id="914234.M2QKS8"/>
<gene>
    <name evidence="3" type="ORF">CERSUDRAFT_57927</name>
</gene>
<feature type="signal peptide" evidence="1">
    <location>
        <begin position="1"/>
        <end position="15"/>
    </location>
</feature>
<dbReference type="AlphaFoldDB" id="M2QKS8"/>
<dbReference type="PANTHER" id="PTHR33112:SF16">
    <property type="entry name" value="HETEROKARYON INCOMPATIBILITY DOMAIN-CONTAINING PROTEIN"/>
    <property type="match status" value="1"/>
</dbReference>
<evidence type="ECO:0000313" key="3">
    <source>
        <dbReference type="EMBL" id="EMD32745.1"/>
    </source>
</evidence>
<accession>M2QKS8</accession>
<organism evidence="3 4">
    <name type="scientific">Ceriporiopsis subvermispora (strain B)</name>
    <name type="common">White-rot fungus</name>
    <name type="synonym">Gelatoporia subvermispora</name>
    <dbReference type="NCBI Taxonomy" id="914234"/>
    <lineage>
        <taxon>Eukaryota</taxon>
        <taxon>Fungi</taxon>
        <taxon>Dikarya</taxon>
        <taxon>Basidiomycota</taxon>
        <taxon>Agaricomycotina</taxon>
        <taxon>Agaricomycetes</taxon>
        <taxon>Polyporales</taxon>
        <taxon>Gelatoporiaceae</taxon>
        <taxon>Gelatoporia</taxon>
    </lineage>
</organism>